<accession>A0A8J4QRF3</accession>
<evidence type="ECO:0000313" key="3">
    <source>
        <dbReference type="Proteomes" id="UP000737018"/>
    </source>
</evidence>
<dbReference type="OrthoDB" id="10430403at2759"/>
<dbReference type="AlphaFoldDB" id="A0A8J4QRF3"/>
<gene>
    <name evidence="2" type="ORF">CMV_022551</name>
</gene>
<feature type="non-terminal residue" evidence="2">
    <location>
        <position position="1"/>
    </location>
</feature>
<evidence type="ECO:0000256" key="1">
    <source>
        <dbReference type="SAM" id="MobiDB-lite"/>
    </source>
</evidence>
<comment type="caution">
    <text evidence="2">The sequence shown here is derived from an EMBL/GenBank/DDBJ whole genome shotgun (WGS) entry which is preliminary data.</text>
</comment>
<feature type="compositionally biased region" description="Basic and acidic residues" evidence="1">
    <location>
        <begin position="109"/>
        <end position="138"/>
    </location>
</feature>
<evidence type="ECO:0000313" key="2">
    <source>
        <dbReference type="EMBL" id="KAF3951834.1"/>
    </source>
</evidence>
<feature type="compositionally biased region" description="Polar residues" evidence="1">
    <location>
        <begin position="185"/>
        <end position="197"/>
    </location>
</feature>
<dbReference type="Proteomes" id="UP000737018">
    <property type="component" value="Unassembled WGS sequence"/>
</dbReference>
<feature type="region of interest" description="Disordered" evidence="1">
    <location>
        <begin position="103"/>
        <end position="197"/>
    </location>
</feature>
<sequence length="271" mass="30595">MRLLAAVMPQRKKTKLSKALENICSNNCYRKLSKVLVRNLRPEAVGRPSLSKFHRDRVHRARLHPERDFHSLVTLKRLHEWGLGPEPSVEALAHELTTRRRMATMKGNKGKEVVSEAARTEPRPASGEKRKSLSKHVDLASLPSRRGKKAKSGPSRTELPPQPPVLVDIDSSTPLSTTPSKSPVLESSQPPQRTSTNLLENEDLAWERFQEAVKGEDVAACYDMSLKEFEHSGVHDLFKAMSKFIAASRQATEMDKTRILLEKRIEEIKND</sequence>
<feature type="compositionally biased region" description="Low complexity" evidence="1">
    <location>
        <begin position="171"/>
        <end position="183"/>
    </location>
</feature>
<dbReference type="EMBL" id="JRKL02004760">
    <property type="protein sequence ID" value="KAF3951834.1"/>
    <property type="molecule type" value="Genomic_DNA"/>
</dbReference>
<organism evidence="2 3">
    <name type="scientific">Castanea mollissima</name>
    <name type="common">Chinese chestnut</name>
    <dbReference type="NCBI Taxonomy" id="60419"/>
    <lineage>
        <taxon>Eukaryota</taxon>
        <taxon>Viridiplantae</taxon>
        <taxon>Streptophyta</taxon>
        <taxon>Embryophyta</taxon>
        <taxon>Tracheophyta</taxon>
        <taxon>Spermatophyta</taxon>
        <taxon>Magnoliopsida</taxon>
        <taxon>eudicotyledons</taxon>
        <taxon>Gunneridae</taxon>
        <taxon>Pentapetalae</taxon>
        <taxon>rosids</taxon>
        <taxon>fabids</taxon>
        <taxon>Fagales</taxon>
        <taxon>Fagaceae</taxon>
        <taxon>Castanea</taxon>
    </lineage>
</organism>
<keyword evidence="3" id="KW-1185">Reference proteome</keyword>
<proteinExistence type="predicted"/>
<protein>
    <submittedName>
        <fullName evidence="2">Uncharacterized protein</fullName>
    </submittedName>
</protein>
<name>A0A8J4QRF3_9ROSI</name>
<reference evidence="2" key="1">
    <citation type="submission" date="2020-03" db="EMBL/GenBank/DDBJ databases">
        <title>Castanea mollissima Vanexum genome sequencing.</title>
        <authorList>
            <person name="Staton M."/>
        </authorList>
    </citation>
    <scope>NUCLEOTIDE SEQUENCE</scope>
    <source>
        <tissue evidence="2">Leaf</tissue>
    </source>
</reference>